<dbReference type="Pfam" id="PF14195">
    <property type="entry name" value="DUF4316"/>
    <property type="match status" value="1"/>
</dbReference>
<dbReference type="InterPro" id="IPR025465">
    <property type="entry name" value="DUF4316"/>
</dbReference>
<reference evidence="2 3" key="1">
    <citation type="submission" date="2016-11" db="EMBL/GenBank/DDBJ databases">
        <authorList>
            <person name="Jaros S."/>
            <person name="Januszkiewicz K."/>
            <person name="Wedrychowicz H."/>
        </authorList>
    </citation>
    <scope>NUCLEOTIDE SEQUENCE [LARGE SCALE GENOMIC DNA]</scope>
    <source>
        <strain evidence="2 3">DSM 14809</strain>
    </source>
</reference>
<dbReference type="Proteomes" id="UP000184185">
    <property type="component" value="Unassembled WGS sequence"/>
</dbReference>
<evidence type="ECO:0000313" key="2">
    <source>
        <dbReference type="EMBL" id="SHJ63676.1"/>
    </source>
</evidence>
<gene>
    <name evidence="2" type="ORF">SAMN02745725_02968</name>
</gene>
<protein>
    <recommendedName>
        <fullName evidence="1">DUF4316 domain-containing protein</fullName>
    </recommendedName>
</protein>
<dbReference type="AlphaFoldDB" id="A0A1M6KXV3"/>
<accession>A0A1M6KXV3</accession>
<sequence>MDGLDIANERLSKEEELSDIEENILEQHTIFSKKNYLKAAEDAIEGNDNNFDGIINNLPEDSISEQTYKKGKEYEEKRKIALEAEKSAKIHKPRNCEIDR</sequence>
<feature type="domain" description="DUF4316" evidence="1">
    <location>
        <begin position="33"/>
        <end position="72"/>
    </location>
</feature>
<dbReference type="EMBL" id="FQYQ01000035">
    <property type="protein sequence ID" value="SHJ63676.1"/>
    <property type="molecule type" value="Genomic_DNA"/>
</dbReference>
<proteinExistence type="predicted"/>
<organism evidence="2 3">
    <name type="scientific">Pseudobutyrivibrio xylanivorans DSM 14809</name>
    <dbReference type="NCBI Taxonomy" id="1123012"/>
    <lineage>
        <taxon>Bacteria</taxon>
        <taxon>Bacillati</taxon>
        <taxon>Bacillota</taxon>
        <taxon>Clostridia</taxon>
        <taxon>Lachnospirales</taxon>
        <taxon>Lachnospiraceae</taxon>
        <taxon>Pseudobutyrivibrio</taxon>
    </lineage>
</organism>
<dbReference type="RefSeq" id="WP_072919420.1">
    <property type="nucleotide sequence ID" value="NZ_FQYQ01000035.1"/>
</dbReference>
<evidence type="ECO:0000259" key="1">
    <source>
        <dbReference type="Pfam" id="PF14195"/>
    </source>
</evidence>
<name>A0A1M6KXV3_PSEXY</name>
<evidence type="ECO:0000313" key="3">
    <source>
        <dbReference type="Proteomes" id="UP000184185"/>
    </source>
</evidence>
<dbReference type="OrthoDB" id="2052683at2"/>
<keyword evidence="3" id="KW-1185">Reference proteome</keyword>